<evidence type="ECO:0000313" key="1">
    <source>
        <dbReference type="EMBL" id="QWG00557.1"/>
    </source>
</evidence>
<keyword evidence="2" id="KW-1185">Reference proteome</keyword>
<name>A0AAX1MZP4_9BACT</name>
<gene>
    <name evidence="1" type="ORF">KMW28_12935</name>
</gene>
<accession>A0AAX1MZP4</accession>
<dbReference type="InterPro" id="IPR036890">
    <property type="entry name" value="HATPase_C_sf"/>
</dbReference>
<organism evidence="1 2">
    <name type="scientific">Flammeovirga yaeyamensis</name>
    <dbReference type="NCBI Taxonomy" id="367791"/>
    <lineage>
        <taxon>Bacteria</taxon>
        <taxon>Pseudomonadati</taxon>
        <taxon>Bacteroidota</taxon>
        <taxon>Cytophagia</taxon>
        <taxon>Cytophagales</taxon>
        <taxon>Flammeovirgaceae</taxon>
        <taxon>Flammeovirga</taxon>
    </lineage>
</organism>
<evidence type="ECO:0000313" key="2">
    <source>
        <dbReference type="Proteomes" id="UP000678679"/>
    </source>
</evidence>
<dbReference type="GO" id="GO:0005524">
    <property type="term" value="F:ATP binding"/>
    <property type="evidence" value="ECO:0007669"/>
    <property type="project" value="UniProtKB-KW"/>
</dbReference>
<dbReference type="RefSeq" id="WP_169663051.1">
    <property type="nucleotide sequence ID" value="NZ_CP076132.1"/>
</dbReference>
<dbReference type="EMBL" id="CP076132">
    <property type="protein sequence ID" value="QWG00557.1"/>
    <property type="molecule type" value="Genomic_DNA"/>
</dbReference>
<dbReference type="Gene3D" id="3.30.565.10">
    <property type="entry name" value="Histidine kinase-like ATPase, C-terminal domain"/>
    <property type="match status" value="1"/>
</dbReference>
<dbReference type="Proteomes" id="UP000678679">
    <property type="component" value="Chromosome 1"/>
</dbReference>
<keyword evidence="1" id="KW-0547">Nucleotide-binding</keyword>
<dbReference type="KEGG" id="fya:KMW28_12935"/>
<keyword evidence="1" id="KW-0067">ATP-binding</keyword>
<sequence length="500" mass="57682">MLENYSYNEDVIEIVPPKASAMINTFRAIGYDLPSAIADIIDNSITAKAKNIWINYHWDGDKSRLIIKDDGLGMSKLELIEGMTPGSKNPNDERSDDDLGRFGLGLKTASFSQCKMLTVATKKVDMQVIKRCWDLDFVNKTGEWKLLDFISDINLLDNLNDVKSGTVVIWEKLDRLIGEDISIDNEVVKSVFLEKIEEVERHLSMVFHRYIEKGKINLYMNGYKLDPWDPFMKGVIGGEVLATEEMYNGRVKVKGYILPHASNLSEEQLKKAEGHQGWFESQGFYVYRNERLLIHGGWLGMFPKMEHYKLARVLIDIPNNTDFDWQIDIKKSTAIPPSYLRKDLEKVALIARKKASEVHKFRGKEVMRRANSTAIGAFQPLWNVVKTRENGFLYSINYKHQLIDRILNNDTITKKEVKQVLDFVSKSLPVETIIQNQYEDPQKHDLRKPFKELDPNTVNIARTIYTMKLNDGLSQDQAIQHILNMEPFNNYPQLEDTLRN</sequence>
<dbReference type="SUPFAM" id="SSF55874">
    <property type="entry name" value="ATPase domain of HSP90 chaperone/DNA topoisomerase II/histidine kinase"/>
    <property type="match status" value="1"/>
</dbReference>
<protein>
    <submittedName>
        <fullName evidence="1">ATP-binding protein</fullName>
    </submittedName>
</protein>
<reference evidence="1 2" key="1">
    <citation type="submission" date="2021-05" db="EMBL/GenBank/DDBJ databases">
        <title>Comparative genomic studies on the polysaccharide-degrading batcterial strains of the Flammeovirga genus.</title>
        <authorList>
            <person name="Zewei F."/>
            <person name="Zheng Z."/>
            <person name="Yu L."/>
            <person name="Ruyue G."/>
            <person name="Yanhong M."/>
            <person name="Yuanyuan C."/>
            <person name="Jingyan G."/>
            <person name="Wenjun H."/>
        </authorList>
    </citation>
    <scope>NUCLEOTIDE SEQUENCE [LARGE SCALE GENOMIC DNA]</scope>
    <source>
        <strain evidence="1 2">NBRC:100898</strain>
    </source>
</reference>
<dbReference type="AlphaFoldDB" id="A0AAX1MZP4"/>
<proteinExistence type="predicted"/>
<dbReference type="Pfam" id="PF13589">
    <property type="entry name" value="HATPase_c_3"/>
    <property type="match status" value="1"/>
</dbReference>